<dbReference type="InterPro" id="IPR016135">
    <property type="entry name" value="UBQ-conjugating_enzyme/RWD"/>
</dbReference>
<feature type="transmembrane region" description="Helical" evidence="12">
    <location>
        <begin position="1844"/>
        <end position="1865"/>
    </location>
</feature>
<dbReference type="InterPro" id="IPR057733">
    <property type="entry name" value="UBE2O-like_SH3-B"/>
</dbReference>
<dbReference type="RefSeq" id="XP_019706779.1">
    <property type="nucleotide sequence ID" value="XM_019851220.1"/>
</dbReference>
<feature type="transmembrane region" description="Helical" evidence="12">
    <location>
        <begin position="1682"/>
        <end position="1703"/>
    </location>
</feature>
<dbReference type="GO" id="GO:0005524">
    <property type="term" value="F:ATP binding"/>
    <property type="evidence" value="ECO:0007669"/>
    <property type="project" value="UniProtKB-KW"/>
</dbReference>
<evidence type="ECO:0000256" key="12">
    <source>
        <dbReference type="SAM" id="Phobius"/>
    </source>
</evidence>
<evidence type="ECO:0000256" key="5">
    <source>
        <dbReference type="ARBA" id="ARBA00022692"/>
    </source>
</evidence>
<feature type="compositionally biased region" description="Acidic residues" evidence="11">
    <location>
        <begin position="1"/>
        <end position="26"/>
    </location>
</feature>
<evidence type="ECO:0000256" key="6">
    <source>
        <dbReference type="ARBA" id="ARBA00022741"/>
    </source>
</evidence>
<dbReference type="Pfam" id="PF23043">
    <property type="entry name" value="SH3-B_UBE2O"/>
    <property type="match status" value="1"/>
</dbReference>
<dbReference type="PANTHER" id="PTHR33389:SF18">
    <property type="entry name" value="OS01G0677900 PROTEIN"/>
    <property type="match status" value="1"/>
</dbReference>
<feature type="transmembrane region" description="Helical" evidence="12">
    <location>
        <begin position="1801"/>
        <end position="1818"/>
    </location>
</feature>
<evidence type="ECO:0000256" key="2">
    <source>
        <dbReference type="ARBA" id="ARBA00004127"/>
    </source>
</evidence>
<evidence type="ECO:0000256" key="4">
    <source>
        <dbReference type="ARBA" id="ARBA00022679"/>
    </source>
</evidence>
<dbReference type="PROSITE" id="PS50127">
    <property type="entry name" value="UBC_2"/>
    <property type="match status" value="1"/>
</dbReference>
<keyword evidence="4" id="KW-0808">Transferase</keyword>
<comment type="pathway">
    <text evidence="3">Protein modification; protein ubiquitination.</text>
</comment>
<sequence length="1969" mass="220052">MDMLDIDSDSETYTDTSDSEDQDDTESAFRGHAQSILSSLDESIGKIDDFLTFERGYVHGDIVCSVTDPSGQLGRVMDVDMIVDLETISGELIKDVNSKKLLRVRSFAPGDYVVHGSWLGTVERVFDLVTILFDDGAQCEILVKDSEILTSLPLDIFEDAPYPNYPGQRVRTNIPTISKSARWLCGSWKVSRDEGTVCHVEVGSVHVKWIASVMNARGIHSSTPPHYQDPTNLTLLSCFAYANWQLGDCCNLPVDYFHDTQMSAEKSAPLNAAPNNLTKMQKELGVNGQDFKQMYVIAKIKSKVDVLWQNGEHAFGIDPQTLFPVNNIGDHDFWPEQFVLEKIISEDVHVPRIQRLGIVKNVDAHERTVNVKWIAPEVKQAVDFRCASSVEMVSAYELVENSDISFCIGDIVFRHVPCFDYIENNLEVHGFGQRQRHNLPEQALNSTLAGKDALQKKHVGETHEENFQGYSSYIGNVIGYKDEGIQVRWGSGIISKVQPFEIFGLDRLLDPASTPLSLEEYVPANVSKETAEQEKQLVHKKEKKIVNNASEDRIKDVWKTTVSLFPRAAFGFLTNVATSLFGSRGSTSLSGSKKDAEYEILETKELQLDLEDLDPKSLKPPIEKAKQSEQPTFLPGNDRPGIFTQFDTVDDCSDHHFLNGIGGGWVSSQGTRGWLKKVQEEWSILKKDLPDSIYVRVYEERMDLLRASIVGAPGTPYHDGLFFFDIFFPPDYPHEPPLVHYNSGGLRLNPNLYESGKVCLSLLKTWMGTGTEVWNPESSTILQVLLSIQALVLNEKPYFNEAGYDKQMGRAEGEKNSITYNENAFILSCKSMLYLLQKPPKHFEALVEEHFTRRSHHILVACKAYLDGAQVGHAYKCGKVADEGHKHCSHGFKIMLAKLYPKLVAAFMERGIDCSQFLDEVNQFPGTNCPDSPGLPCTGTIEGVRSGVEAGGDGRWGLDVENDVGAGLTPSLASNNRVITGALEIEVLEGPSEGVHALLIAIDGKDQIVEVTGRRGEGRGKREMDSQRTLPCPKRLPMATLSLPPSPPPKNSWATVRVPSIPRPWILLFLAALFPSSTVSSSAAADISYADHCGSIVPESDPENFLVDFPGALGLSNGFFTGRHRMFGDDRDAPFPVTTSFYFHAKSLDPDRFPGVLRVGGTLIIRGRWHRVTRRNLTEGRSLLHRIRPRFPRTLALKDRATIDLHGFWSEDVGKLCMVGAGHGRLGEGKLLSITAIFKLNYPKISNISSSLVSGTLESLDVDNSSNHFDPISVIAYAQNKYEFTQVSPAQKSCSRVNDQEESLGLDSGSICTNLQRYLRWPFVMEYGGQCSSGRCVPLTKSLGFSLKFMSLNLIQCLDDGKLHMYVEFSNDTSFEHRRLLVPEKTLVAEGVWDRKRNRLCLVACRKVISSNSLAVNMSVDDCTIRMSFWFPAVWSIESRNTIAGRMWSDQNENASGYFDTVFFRNTEKDWTTLPVPGMKYNYTKIDAASKSCVKGSLWNLSKKKYPVLKYFEDFRFYISVRNAEGKRTRGSAMPVSIGETFDDGGNPELLPAVKETNHSLQNVSYKINFMFSGSSSYMSMPTEISAEGVYDAQTGSLCMVGCRYLDSSVVEKQEKTGIAVDCGILISIQLAPLNPKDGDHLSGTIRSTRDKSDPLFFEPLEIMPMGMNRNRAIESIWRRKIEITMVLISLTLSCIFIGLQLLHAVKNPEVLPTISMAMLVILTLGYMFPLVLNFEALFMSRNKQNVLSWRGGWLEVNEVIVRVITMVAFLLQLRFLQVAWTARSADEGKRDLWLAERQALQIYLPLYLAGGLIAWFMRVNSNQTSHRQPLLTAANHHSFWENLVSYAGLIFDGFLLPQVIFNIFSSSKDKALAPSFYVGITAIRALPHVYDAYRAGHYVPLLNSSYIYASPNEDFYSLAWDIIIPCTGVLLSGLIYLQQRFGGTFFLPWKKRSGGYETVPAVTSSDVR</sequence>
<evidence type="ECO:0000256" key="3">
    <source>
        <dbReference type="ARBA" id="ARBA00004906"/>
    </source>
</evidence>
<dbReference type="Pfam" id="PF23046">
    <property type="entry name" value="tSH3-B_UBE2O"/>
    <property type="match status" value="1"/>
</dbReference>
<dbReference type="GO" id="GO:0061630">
    <property type="term" value="F:ubiquitin protein ligase activity"/>
    <property type="evidence" value="ECO:0007669"/>
    <property type="project" value="UniProtKB-EC"/>
</dbReference>
<organism evidence="14 15">
    <name type="scientific">Elaeis guineensis var. tenera</name>
    <name type="common">Oil palm</name>
    <dbReference type="NCBI Taxonomy" id="51953"/>
    <lineage>
        <taxon>Eukaryota</taxon>
        <taxon>Viridiplantae</taxon>
        <taxon>Streptophyta</taxon>
        <taxon>Embryophyta</taxon>
        <taxon>Tracheophyta</taxon>
        <taxon>Spermatophyta</taxon>
        <taxon>Magnoliopsida</taxon>
        <taxon>Liliopsida</taxon>
        <taxon>Arecaceae</taxon>
        <taxon>Arecoideae</taxon>
        <taxon>Cocoseae</taxon>
        <taxon>Elaeidinae</taxon>
        <taxon>Elaeis</taxon>
    </lineage>
</organism>
<accession>A0A6J0PJL9</accession>
<evidence type="ECO:0000256" key="1">
    <source>
        <dbReference type="ARBA" id="ARBA00000900"/>
    </source>
</evidence>
<dbReference type="GO" id="GO:0012505">
    <property type="term" value="C:endomembrane system"/>
    <property type="evidence" value="ECO:0007669"/>
    <property type="project" value="UniProtKB-SubCell"/>
</dbReference>
<dbReference type="SUPFAM" id="SSF54495">
    <property type="entry name" value="UBC-like"/>
    <property type="match status" value="1"/>
</dbReference>
<keyword evidence="14" id="KW-1185">Reference proteome</keyword>
<comment type="subcellular location">
    <subcellularLocation>
        <location evidence="2">Endomembrane system</location>
        <topology evidence="2">Multi-pass membrane protein</topology>
    </subcellularLocation>
</comment>
<comment type="catalytic activity">
    <reaction evidence="1">
        <text>S-ubiquitinyl-[E2 ubiquitin-conjugating enzyme]-L-cysteine + [acceptor protein]-L-lysine = [E2 ubiquitin-conjugating enzyme]-L-cysteine + N(6)-ubiquitinyl-[acceptor protein]-L-lysine.</text>
        <dbReference type="EC" id="2.3.2.27"/>
    </reaction>
</comment>
<dbReference type="Proteomes" id="UP000504607">
    <property type="component" value="Chromosome 6"/>
</dbReference>
<name>A0A6J0PJL9_ELAGV</name>
<evidence type="ECO:0000256" key="7">
    <source>
        <dbReference type="ARBA" id="ARBA00022786"/>
    </source>
</evidence>
<protein>
    <submittedName>
        <fullName evidence="15">Uncharacterized protein LOC105047412</fullName>
    </submittedName>
</protein>
<keyword evidence="7" id="KW-0833">Ubl conjugation pathway</keyword>
<dbReference type="InterPro" id="IPR057735">
    <property type="entry name" value="UBE2O-like_tSH3-B"/>
</dbReference>
<keyword evidence="8" id="KW-0067">ATP-binding</keyword>
<dbReference type="InParanoid" id="A0A6J0PJL9"/>
<dbReference type="FunFam" id="3.10.110.10:FF:000028">
    <property type="entry name" value="Probable ubiquitin-conjugating enzyme E2 23"/>
    <property type="match status" value="1"/>
</dbReference>
<feature type="region of interest" description="Disordered" evidence="11">
    <location>
        <begin position="1"/>
        <end position="28"/>
    </location>
</feature>
<gene>
    <name evidence="15" type="primary">LOC105047412</name>
</gene>
<dbReference type="Gene3D" id="3.10.110.10">
    <property type="entry name" value="Ubiquitin Conjugating Enzyme"/>
    <property type="match status" value="1"/>
</dbReference>
<evidence type="ECO:0000313" key="15">
    <source>
        <dbReference type="RefSeq" id="XP_019706779.1"/>
    </source>
</evidence>
<keyword evidence="5 12" id="KW-0812">Transmembrane</keyword>
<dbReference type="InterPro" id="IPR000608">
    <property type="entry name" value="UBC"/>
</dbReference>
<dbReference type="Pfam" id="PF00179">
    <property type="entry name" value="UQ_con"/>
    <property type="match status" value="1"/>
</dbReference>
<reference evidence="15" key="1">
    <citation type="submission" date="2025-08" db="UniProtKB">
        <authorList>
            <consortium name="RefSeq"/>
        </authorList>
    </citation>
    <scope>IDENTIFICATION</scope>
</reference>
<keyword evidence="6" id="KW-0547">Nucleotide-binding</keyword>
<dbReference type="Pfam" id="PF11145">
    <property type="entry name" value="DUF2921"/>
    <property type="match status" value="1"/>
</dbReference>
<feature type="domain" description="UBC core" evidence="13">
    <location>
        <begin position="673"/>
        <end position="833"/>
    </location>
</feature>
<evidence type="ECO:0000256" key="11">
    <source>
        <dbReference type="SAM" id="MobiDB-lite"/>
    </source>
</evidence>
<proteinExistence type="predicted"/>
<keyword evidence="9 12" id="KW-1133">Transmembrane helix</keyword>
<feature type="compositionally biased region" description="Basic and acidic residues" evidence="11">
    <location>
        <begin position="1015"/>
        <end position="1026"/>
    </location>
</feature>
<dbReference type="PANTHER" id="PTHR33389">
    <property type="entry name" value="FAMILY PROTEIN, PUTATIVE (DUF2921)-RELATED"/>
    <property type="match status" value="1"/>
</dbReference>
<dbReference type="SMART" id="SM00212">
    <property type="entry name" value="UBCc"/>
    <property type="match status" value="1"/>
</dbReference>
<dbReference type="InterPro" id="IPR057425">
    <property type="entry name" value="DUF2921_N"/>
</dbReference>
<evidence type="ECO:0000256" key="9">
    <source>
        <dbReference type="ARBA" id="ARBA00022989"/>
    </source>
</evidence>
<evidence type="ECO:0000313" key="14">
    <source>
        <dbReference type="Proteomes" id="UP000504607"/>
    </source>
</evidence>
<keyword evidence="10 12" id="KW-0472">Membrane</keyword>
<dbReference type="OrthoDB" id="47801at2759"/>
<dbReference type="Pfam" id="PF25333">
    <property type="entry name" value="DUF2921_N"/>
    <property type="match status" value="3"/>
</dbReference>
<dbReference type="InterPro" id="IPR021319">
    <property type="entry name" value="DUF2921"/>
</dbReference>
<dbReference type="CDD" id="cd23837">
    <property type="entry name" value="UBCc_UBE2O"/>
    <property type="match status" value="1"/>
</dbReference>
<evidence type="ECO:0000256" key="8">
    <source>
        <dbReference type="ARBA" id="ARBA00022840"/>
    </source>
</evidence>
<feature type="transmembrane region" description="Helical" evidence="12">
    <location>
        <begin position="1715"/>
        <end position="1739"/>
    </location>
</feature>
<feature type="region of interest" description="Disordered" evidence="11">
    <location>
        <begin position="1015"/>
        <end position="1050"/>
    </location>
</feature>
<evidence type="ECO:0000256" key="10">
    <source>
        <dbReference type="ARBA" id="ARBA00023136"/>
    </source>
</evidence>
<evidence type="ECO:0000259" key="13">
    <source>
        <dbReference type="PROSITE" id="PS50127"/>
    </source>
</evidence>
<feature type="transmembrane region" description="Helical" evidence="12">
    <location>
        <begin position="1919"/>
        <end position="1938"/>
    </location>
</feature>